<dbReference type="OrthoDB" id="1203170at2"/>
<evidence type="ECO:0000313" key="2">
    <source>
        <dbReference type="EMBL" id="KOY53036.1"/>
    </source>
</evidence>
<organism evidence="2 4">
    <name type="scientific">Polaribacter dokdonensis DSW-5</name>
    <dbReference type="NCBI Taxonomy" id="1300348"/>
    <lineage>
        <taxon>Bacteria</taxon>
        <taxon>Pseudomonadati</taxon>
        <taxon>Bacteroidota</taxon>
        <taxon>Flavobacteriia</taxon>
        <taxon>Flavobacteriales</taxon>
        <taxon>Flavobacteriaceae</taxon>
    </lineage>
</organism>
<dbReference type="PATRIC" id="fig|1300348.6.peg.2598"/>
<dbReference type="Proteomes" id="UP000183071">
    <property type="component" value="Unassembled WGS sequence"/>
</dbReference>
<dbReference type="AlphaFoldDB" id="A0A0M9CIC2"/>
<evidence type="ECO:0000256" key="1">
    <source>
        <dbReference type="SAM" id="SignalP"/>
    </source>
</evidence>
<name>A0A0M9CIC2_9FLAO</name>
<dbReference type="EMBL" id="LGBR01000001">
    <property type="protein sequence ID" value="KOY53036.1"/>
    <property type="molecule type" value="Genomic_DNA"/>
</dbReference>
<keyword evidence="5" id="KW-1185">Reference proteome</keyword>
<reference evidence="3 5" key="2">
    <citation type="submission" date="2016-10" db="EMBL/GenBank/DDBJ databases">
        <authorList>
            <person name="Varghese N."/>
            <person name="Submissions S."/>
        </authorList>
    </citation>
    <scope>NUCLEOTIDE SEQUENCE [LARGE SCALE GENOMIC DNA]</scope>
    <source>
        <strain evidence="3 5">DSW-5</strain>
    </source>
</reference>
<dbReference type="RefSeq" id="WP_053975083.1">
    <property type="nucleotide sequence ID" value="NZ_FNUE01000002.1"/>
</dbReference>
<dbReference type="PROSITE" id="PS51257">
    <property type="entry name" value="PROKAR_LIPOPROTEIN"/>
    <property type="match status" value="1"/>
</dbReference>
<reference evidence="2 4" key="1">
    <citation type="submission" date="2015-07" db="EMBL/GenBank/DDBJ databases">
        <title>Genome of Polaribacter dokdonenesis DSW-5, isolated from seawater off Dokdo in Korea.</title>
        <authorList>
            <person name="Yoon K."/>
            <person name="Song J.Y."/>
            <person name="Kim J.F."/>
        </authorList>
    </citation>
    <scope>NUCLEOTIDE SEQUENCE [LARGE SCALE GENOMIC DNA]</scope>
    <source>
        <strain evidence="2 4">DSW-5</strain>
    </source>
</reference>
<evidence type="ECO:0000313" key="4">
    <source>
        <dbReference type="Proteomes" id="UP000037716"/>
    </source>
</evidence>
<proteinExistence type="predicted"/>
<protein>
    <recommendedName>
        <fullName evidence="6">Lipoprotein</fullName>
    </recommendedName>
</protein>
<evidence type="ECO:0000313" key="5">
    <source>
        <dbReference type="Proteomes" id="UP000183071"/>
    </source>
</evidence>
<comment type="caution">
    <text evidence="2">The sequence shown here is derived from an EMBL/GenBank/DDBJ whole genome shotgun (WGS) entry which is preliminary data.</text>
</comment>
<sequence length="343" mass="39318">MNSIKTFTLLLIICLTTSCSTSETTEVIDNGTTEIIECVTTDISVSEADNVVTPHATNPVVWEGTFNDDTVTISFTTPVGSDGETETKAFIFNKKDDCLTKNRAYEYYNGESVDVSAVTEMDISEFYIKEWVVDEKLTGFVVYTDPHDKITYSKKFYVEFTADDFQVEFTNFLLFEDCMLDKLPAEIDMNSDGIVDFKLTYDEVNDVGNRPRYNQYTIKLTSTFEDQNKILSPVKNQEPYFIVHEPPFTSENKTQYINGVKDALDVFYEYDAPYQNFNYFLNNNLTYSSTLKNNKDDYFIISMTLNNEVYYGWIKFSVNTQNCEASIIDTFLSSIANEHVSVN</sequence>
<dbReference type="EMBL" id="FNUE01000002">
    <property type="protein sequence ID" value="SEE56250.1"/>
    <property type="molecule type" value="Genomic_DNA"/>
</dbReference>
<dbReference type="Proteomes" id="UP000037716">
    <property type="component" value="Unassembled WGS sequence"/>
</dbReference>
<gene>
    <name evidence="2" type="ORF">I602_2596</name>
    <name evidence="3" type="ORF">SAMN05444353_2370</name>
</gene>
<feature type="chain" id="PRO_5005833004" description="Lipoprotein" evidence="1">
    <location>
        <begin position="22"/>
        <end position="343"/>
    </location>
</feature>
<evidence type="ECO:0000313" key="3">
    <source>
        <dbReference type="EMBL" id="SEE56250.1"/>
    </source>
</evidence>
<evidence type="ECO:0008006" key="6">
    <source>
        <dbReference type="Google" id="ProtNLM"/>
    </source>
</evidence>
<keyword evidence="1" id="KW-0732">Signal</keyword>
<feature type="signal peptide" evidence="1">
    <location>
        <begin position="1"/>
        <end position="21"/>
    </location>
</feature>
<accession>A0A0M9CIC2</accession>